<name>A0AA86UPG1_9EUKA</name>
<sequence length="114" mass="12762">MILNLSSPCNKVLDAITSQLLIFDQLVLNQVQLAEASKQAPRTINGELTLILIYYILESTNVIYDLYKLPIIPAENPNTLVEDALIFVNFREIEITNILVFSTHAIIPAAITCF</sequence>
<comment type="caution">
    <text evidence="1">The sequence shown here is derived from an EMBL/GenBank/DDBJ whole genome shotgun (WGS) entry which is preliminary data.</text>
</comment>
<gene>
    <name evidence="2" type="ORF">HINF_LOCUS34607</name>
    <name evidence="1" type="ORF">HINF_LOCUS54165</name>
</gene>
<dbReference type="EMBL" id="CAXDID020000123">
    <property type="protein sequence ID" value="CAL6032688.1"/>
    <property type="molecule type" value="Genomic_DNA"/>
</dbReference>
<accession>A0AA86UPG1</accession>
<keyword evidence="3" id="KW-1185">Reference proteome</keyword>
<dbReference type="AlphaFoldDB" id="A0AA86UPG1"/>
<reference evidence="2 3" key="2">
    <citation type="submission" date="2024-07" db="EMBL/GenBank/DDBJ databases">
        <authorList>
            <person name="Akdeniz Z."/>
        </authorList>
    </citation>
    <scope>NUCLEOTIDE SEQUENCE [LARGE SCALE GENOMIC DNA]</scope>
</reference>
<evidence type="ECO:0000313" key="1">
    <source>
        <dbReference type="EMBL" id="CAI9966520.1"/>
    </source>
</evidence>
<reference evidence="1" key="1">
    <citation type="submission" date="2023-06" db="EMBL/GenBank/DDBJ databases">
        <authorList>
            <person name="Kurt Z."/>
        </authorList>
    </citation>
    <scope>NUCLEOTIDE SEQUENCE</scope>
</reference>
<proteinExistence type="predicted"/>
<protein>
    <submittedName>
        <fullName evidence="2">Hypothetical_protein</fullName>
    </submittedName>
</protein>
<organism evidence="1">
    <name type="scientific">Hexamita inflata</name>
    <dbReference type="NCBI Taxonomy" id="28002"/>
    <lineage>
        <taxon>Eukaryota</taxon>
        <taxon>Metamonada</taxon>
        <taxon>Diplomonadida</taxon>
        <taxon>Hexamitidae</taxon>
        <taxon>Hexamitinae</taxon>
        <taxon>Hexamita</taxon>
    </lineage>
</organism>
<evidence type="ECO:0000313" key="2">
    <source>
        <dbReference type="EMBL" id="CAL6032688.1"/>
    </source>
</evidence>
<evidence type="ECO:0000313" key="3">
    <source>
        <dbReference type="Proteomes" id="UP001642409"/>
    </source>
</evidence>
<dbReference type="Proteomes" id="UP001642409">
    <property type="component" value="Unassembled WGS sequence"/>
</dbReference>
<dbReference type="EMBL" id="CATOUU010001007">
    <property type="protein sequence ID" value="CAI9966520.1"/>
    <property type="molecule type" value="Genomic_DNA"/>
</dbReference>